<keyword evidence="2 5" id="KW-0808">Transferase</keyword>
<evidence type="ECO:0000256" key="3">
    <source>
        <dbReference type="ARBA" id="ARBA00023066"/>
    </source>
</evidence>
<dbReference type="AlphaFoldDB" id="A0A0C2EGV4"/>
<evidence type="ECO:0000256" key="2">
    <source>
        <dbReference type="ARBA" id="ARBA00022679"/>
    </source>
</evidence>
<keyword evidence="5" id="KW-0812">Transmembrane</keyword>
<reference evidence="8 9" key="1">
    <citation type="submission" date="2014-12" db="EMBL/GenBank/DDBJ databases">
        <title>Genomes of Geoalkalibacter ferrihydriticus and Geoalkalibacter subterraneus, two haloalkaliphilic metal-reducing members of the Geobacteraceae.</title>
        <authorList>
            <person name="Badalamenti J.P."/>
            <person name="Torres C.I."/>
            <person name="Krajmalnik-Brown R."/>
            <person name="Bond D.R."/>
        </authorList>
    </citation>
    <scope>NUCLEOTIDE SEQUENCE [LARGE SCALE GENOMIC DNA]</scope>
    <source>
        <strain evidence="8 9">DSM 17813</strain>
    </source>
</reference>
<comment type="function">
    <text evidence="5">Catalyzes the irreversible transfer of a propylamine group from the amino donor S-adenosylmethioninamine (decarboxy-AdoMet) to putrescine (1,4-diaminobutane) to yield spermidine.</text>
</comment>
<feature type="transmembrane region" description="Helical" evidence="5">
    <location>
        <begin position="434"/>
        <end position="454"/>
    </location>
</feature>
<dbReference type="InterPro" id="IPR029063">
    <property type="entry name" value="SAM-dependent_MTases_sf"/>
</dbReference>
<dbReference type="Proteomes" id="UP000035068">
    <property type="component" value="Unassembled WGS sequence"/>
</dbReference>
<dbReference type="EC" id="2.5.1.16" evidence="5"/>
<keyword evidence="3 5" id="KW-0745">Spermidine biosynthesis</keyword>
<comment type="caution">
    <text evidence="5 6">Lacks conserved residue(s) required for the propagation of feature annotation.</text>
</comment>
<evidence type="ECO:0000256" key="6">
    <source>
        <dbReference type="PROSITE-ProRule" id="PRU00354"/>
    </source>
</evidence>
<evidence type="ECO:0000313" key="8">
    <source>
        <dbReference type="EMBL" id="KIH77883.1"/>
    </source>
</evidence>
<dbReference type="SUPFAM" id="SSF103473">
    <property type="entry name" value="MFS general substrate transporter"/>
    <property type="match status" value="1"/>
</dbReference>
<dbReference type="GO" id="GO:0004766">
    <property type="term" value="F:spermidine synthase activity"/>
    <property type="evidence" value="ECO:0007669"/>
    <property type="project" value="UniProtKB-UniRule"/>
</dbReference>
<evidence type="ECO:0000313" key="9">
    <source>
        <dbReference type="Proteomes" id="UP000035068"/>
    </source>
</evidence>
<dbReference type="InterPro" id="IPR001045">
    <property type="entry name" value="Spermi_synthase"/>
</dbReference>
<proteinExistence type="inferred from homology"/>
<feature type="transmembrane region" description="Helical" evidence="5">
    <location>
        <begin position="118"/>
        <end position="147"/>
    </location>
</feature>
<feature type="transmembrane region" description="Helical" evidence="5">
    <location>
        <begin position="9"/>
        <end position="29"/>
    </location>
</feature>
<feature type="transmembrane region" description="Helical" evidence="5">
    <location>
        <begin position="187"/>
        <end position="204"/>
    </location>
</feature>
<dbReference type="PROSITE" id="PS51006">
    <property type="entry name" value="PABS_2"/>
    <property type="match status" value="1"/>
</dbReference>
<dbReference type="Gene3D" id="1.20.1250.20">
    <property type="entry name" value="MFS general substrate transporter like domains"/>
    <property type="match status" value="1"/>
</dbReference>
<comment type="caution">
    <text evidence="5">Lacks the conserved Asp active site.</text>
</comment>
<dbReference type="Pfam" id="PF01564">
    <property type="entry name" value="Spermine_synth"/>
    <property type="match status" value="1"/>
</dbReference>
<dbReference type="SUPFAM" id="SSF53335">
    <property type="entry name" value="S-adenosyl-L-methionine-dependent methyltransferases"/>
    <property type="match status" value="1"/>
</dbReference>
<feature type="binding site" evidence="5">
    <location>
        <position position="571"/>
    </location>
    <ligand>
        <name>S-methyl-5'-thioadenosine</name>
        <dbReference type="ChEBI" id="CHEBI:17509"/>
    </ligand>
</feature>
<dbReference type="Gene3D" id="3.40.50.150">
    <property type="entry name" value="Vaccinia Virus protein VP39"/>
    <property type="match status" value="1"/>
</dbReference>
<comment type="caution">
    <text evidence="8">The sequence shown here is derived from an EMBL/GenBank/DDBJ whole genome shotgun (WGS) entry which is preliminary data.</text>
</comment>
<gene>
    <name evidence="5" type="primary">speE</name>
    <name evidence="8" type="ORF">GFER_04485</name>
</gene>
<dbReference type="GO" id="GO:0005829">
    <property type="term" value="C:cytosol"/>
    <property type="evidence" value="ECO:0007669"/>
    <property type="project" value="TreeGrafter"/>
</dbReference>
<feature type="domain" description="PABS" evidence="7">
    <location>
        <begin position="469"/>
        <end position="707"/>
    </location>
</feature>
<dbReference type="GO" id="GO:0008295">
    <property type="term" value="P:spermidine biosynthetic process"/>
    <property type="evidence" value="ECO:0007669"/>
    <property type="project" value="UniProtKB-UniRule"/>
</dbReference>
<dbReference type="GO" id="GO:0005886">
    <property type="term" value="C:plasma membrane"/>
    <property type="evidence" value="ECO:0007669"/>
    <property type="project" value="UniProtKB-SubCell"/>
</dbReference>
<name>A0A0C2EGV4_9BACT</name>
<keyword evidence="5" id="KW-0472">Membrane</keyword>
<dbReference type="InterPro" id="IPR036259">
    <property type="entry name" value="MFS_trans_sf"/>
</dbReference>
<keyword evidence="5" id="KW-1003">Cell membrane</keyword>
<dbReference type="PANTHER" id="PTHR11558">
    <property type="entry name" value="SPERMIDINE/SPERMINE SYNTHASE"/>
    <property type="match status" value="1"/>
</dbReference>
<evidence type="ECO:0000259" key="7">
    <source>
        <dbReference type="PROSITE" id="PS51006"/>
    </source>
</evidence>
<organism evidence="8 9">
    <name type="scientific">Geoalkalibacter ferrihydriticus DSM 17813</name>
    <dbReference type="NCBI Taxonomy" id="1121915"/>
    <lineage>
        <taxon>Bacteria</taxon>
        <taxon>Pseudomonadati</taxon>
        <taxon>Thermodesulfobacteriota</taxon>
        <taxon>Desulfuromonadia</taxon>
        <taxon>Desulfuromonadales</taxon>
        <taxon>Geoalkalibacteraceae</taxon>
        <taxon>Geoalkalibacter</taxon>
    </lineage>
</organism>
<dbReference type="HAMAP" id="MF_00198">
    <property type="entry name" value="Spermidine_synth"/>
    <property type="match status" value="1"/>
</dbReference>
<keyword evidence="4 5" id="KW-0620">Polyamine biosynthesis</keyword>
<feature type="transmembrane region" description="Helical" evidence="5">
    <location>
        <begin position="234"/>
        <end position="252"/>
    </location>
</feature>
<comment type="subcellular location">
    <subcellularLocation>
        <location evidence="5">Cell membrane</location>
        <topology evidence="5">Multi-pass membrane protein</topology>
    </subcellularLocation>
</comment>
<dbReference type="EMBL" id="JWJD01000001">
    <property type="protein sequence ID" value="KIH77883.1"/>
    <property type="molecule type" value="Genomic_DNA"/>
</dbReference>
<dbReference type="RefSeq" id="WP_040096433.1">
    <property type="nucleotide sequence ID" value="NZ_JWJD01000001.1"/>
</dbReference>
<evidence type="ECO:0000256" key="5">
    <source>
        <dbReference type="HAMAP-Rule" id="MF_00198"/>
    </source>
</evidence>
<feature type="transmembrane region" description="Helical" evidence="5">
    <location>
        <begin position="410"/>
        <end position="427"/>
    </location>
</feature>
<feature type="transmembrane region" description="Helical" evidence="5">
    <location>
        <begin position="264"/>
        <end position="286"/>
    </location>
</feature>
<feature type="transmembrane region" description="Helical" evidence="5">
    <location>
        <begin position="41"/>
        <end position="62"/>
    </location>
</feature>
<sequence length="844" mass="92001">MEPRPCQKFVVYLLFALSGFCALIYEVLWSKYLALTFGTTIGAVSIVTATFMAGLALGSYVFGRYTVDHDTNLLRVYAWLEVAIAGAALTFAPLLMMVERVYIFWTHMLPQAPWLTTSVNILFCALLLLPPAIFMGGTLPVMCRLFARRKCGGQIGRLYALNTLGATLGTFCAAFVLIPALGLSRTGYLAVALNLAVAAAAFALSRQFSTPPSAESSPPRHRDWSLDRKIHRPLLIAVGLVGFFTLAYQILWTRVLMLFLGNTVYAFALMLSTYLVGVALGAALYARLVHPNINEKRLFCLLTLLMGLAVLASAPFYDQLAQAFQFAHDVSGDRWWHLSLLSYLIVFAVLGLPTLLSGALLPAAVAILDPGRRHTGEGVGLVVLHDTLGSVFGALAAGFVLLPLLGPLDSFRLLALANLVLGLWLVFHFRLGRPLLRIIPVTAAVLAAVLFLPLEWDAKLMNSGVYIYAPKYRALGGMQGALADETILEVIKGRDTTVAVFESADGGVRFFTVNGKTDGGTGRDRYTQTLIGQLPLFAHPAPREVLVIGLGTGITLRGLSAHPTERIDCVEISPEVVRAEKYFREANGQVLDDPKIRLFVQDGRNLLLTRDQSYDVIVSQPSNPWQSGNANLFTLDFYRLAAAHLNEGGIFGQWLGLYDMTPDNLRLAVRTLMEVFPEVQVFHSGADLILIASQTPVEFDYQGMARRFAHPTLAAVMRTIDLGSPGDLIAGHYLYGSQSLRSFAGSGAPFNTDDRPVLEHAARYNLGQNTLGEFQQANMQGLLAARGSNLLPLTNFGTTPQEFAAALHDLGDGYARVGMTAEAEHFHRRAVEIQREPPTNGRGG</sequence>
<comment type="subunit">
    <text evidence="5">Homodimer or homotetramer.</text>
</comment>
<dbReference type="InterPro" id="IPR030374">
    <property type="entry name" value="PABS"/>
</dbReference>
<feature type="transmembrane region" description="Helical" evidence="5">
    <location>
        <begin position="74"/>
        <end position="98"/>
    </location>
</feature>
<dbReference type="UniPathway" id="UPA00248">
    <property type="reaction ID" value="UER00314"/>
</dbReference>
<dbReference type="CDD" id="cd02440">
    <property type="entry name" value="AdoMet_MTases"/>
    <property type="match status" value="1"/>
</dbReference>
<feature type="binding site" evidence="5">
    <location>
        <begin position="602"/>
        <end position="603"/>
    </location>
    <ligand>
        <name>S-methyl-5'-thioadenosine</name>
        <dbReference type="ChEBI" id="CHEBI:17509"/>
    </ligand>
</feature>
<comment type="similarity">
    <text evidence="1 5">Belongs to the spermidine/spermine synthase family.</text>
</comment>
<accession>A0A0C2EGV4</accession>
<feature type="transmembrane region" description="Helical" evidence="5">
    <location>
        <begin position="159"/>
        <end position="181"/>
    </location>
</feature>
<feature type="transmembrane region" description="Helical" evidence="5">
    <location>
        <begin position="379"/>
        <end position="404"/>
    </location>
</feature>
<comment type="catalytic activity">
    <reaction evidence="5">
        <text>S-adenosyl 3-(methylsulfanyl)propylamine + putrescine = S-methyl-5'-thioadenosine + spermidine + H(+)</text>
        <dbReference type="Rhea" id="RHEA:12721"/>
        <dbReference type="ChEBI" id="CHEBI:15378"/>
        <dbReference type="ChEBI" id="CHEBI:17509"/>
        <dbReference type="ChEBI" id="CHEBI:57443"/>
        <dbReference type="ChEBI" id="CHEBI:57834"/>
        <dbReference type="ChEBI" id="CHEBI:326268"/>
        <dbReference type="EC" id="2.5.1.16"/>
    </reaction>
</comment>
<comment type="pathway">
    <text evidence="5">Amine and polyamine biosynthesis; spermidine biosynthesis; spermidine from putrescine: step 1/1.</text>
</comment>
<protein>
    <recommendedName>
        <fullName evidence="5">Polyamine aminopropyltransferase</fullName>
    </recommendedName>
    <alternativeName>
        <fullName evidence="5">Putrescine aminopropyltransferase</fullName>
        <shortName evidence="5">PAPT</shortName>
    </alternativeName>
    <alternativeName>
        <fullName evidence="5">Spermidine synthase</fullName>
        <shortName evidence="5">SPDS</shortName>
        <shortName evidence="5">SPDSY</shortName>
        <ecNumber evidence="5">2.5.1.16</ecNumber>
    </alternativeName>
</protein>
<keyword evidence="5" id="KW-1133">Transmembrane helix</keyword>
<evidence type="ECO:0000256" key="1">
    <source>
        <dbReference type="ARBA" id="ARBA00007867"/>
    </source>
</evidence>
<keyword evidence="9" id="KW-1185">Reference proteome</keyword>
<dbReference type="PANTHER" id="PTHR11558:SF11">
    <property type="entry name" value="SPERMIDINE SYNTHASE"/>
    <property type="match status" value="1"/>
</dbReference>
<evidence type="ECO:0000256" key="4">
    <source>
        <dbReference type="ARBA" id="ARBA00023115"/>
    </source>
</evidence>
<feature type="transmembrane region" description="Helical" evidence="5">
    <location>
        <begin position="340"/>
        <end position="367"/>
    </location>
</feature>
<dbReference type="NCBIfam" id="NF037959">
    <property type="entry name" value="MFS_SpdSyn"/>
    <property type="match status" value="1"/>
</dbReference>
<feature type="transmembrane region" description="Helical" evidence="5">
    <location>
        <begin position="298"/>
        <end position="317"/>
    </location>
</feature>